<dbReference type="AlphaFoldDB" id="A0A074WFA9"/>
<keyword evidence="3" id="KW-1185">Reference proteome</keyword>
<dbReference type="RefSeq" id="XP_040878184.1">
    <property type="nucleotide sequence ID" value="XM_041024957.1"/>
</dbReference>
<dbReference type="HOGENOM" id="CLU_409357_0_0_1"/>
<feature type="region of interest" description="Disordered" evidence="1">
    <location>
        <begin position="238"/>
        <end position="310"/>
    </location>
</feature>
<name>A0A074WFA9_AURM1</name>
<accession>A0A074WFA9</accession>
<feature type="compositionally biased region" description="Polar residues" evidence="1">
    <location>
        <begin position="287"/>
        <end position="299"/>
    </location>
</feature>
<sequence>MASTPSPLPPPMTTRRRARDIAQAEKPRLKYPVVPPIFDITEPHAVEVKEELRERFDDLCEEAGWVPTNAIREELEVLTKLDTKWKQRDCEAALFAFVQHLDFVWMNGYVLLGRKKFKEGILCVWYRPIYAPTERRIEFCYGPRKTVFKPEGLPGRVDKDKVWPPFTKLFDLTKLKRDKQNLYLTGVWEILHKFKHMRGILDPNGFEDDVSRPGHPELPFLPGSTWLRQRGVLWIDDSPKSQDTELRSRHRSQSLDELNPDTHIENDEASQSTSTRSSDGAIEHQSRSSTDVNEMSCAQSMTTSSSSVLDIEGARGNKRKANSIPDGSPSRKQAYLSVADDVNSAWCSKATIVSSLPASPSVNMIQHYETRNPSSSSEPLLHEVNPPALTDQRSQSDAGAHAIGGASQERETQRKIITMFRSSVRAHTIEPQSATFAGESINTKVVESLKHSTMIAETSKLPQRLAEAQNHVDSLLGHLLRNVQVSSFVDITSGQAQLRIVAHLPANLFQPLTLKFSPVVWLGTSPVLPSRDHIIQELERIAIDSFNPQQRATQQHNFELPPERHEAVFAAPVALMVRQQDKSSSESCITVDQARKLLHGPRAKIVSSGKEKDGGLELFSFGFTFPSAATEARPLDFNFSPVLSKETIPVGLTKSQAFRALAEYAREDEEC</sequence>
<organism evidence="2 3">
    <name type="scientific">Aureobasidium melanogenum (strain CBS 110374)</name>
    <name type="common">Aureobasidium pullulans var. melanogenum</name>
    <dbReference type="NCBI Taxonomy" id="1043003"/>
    <lineage>
        <taxon>Eukaryota</taxon>
        <taxon>Fungi</taxon>
        <taxon>Dikarya</taxon>
        <taxon>Ascomycota</taxon>
        <taxon>Pezizomycotina</taxon>
        <taxon>Dothideomycetes</taxon>
        <taxon>Dothideomycetidae</taxon>
        <taxon>Dothideales</taxon>
        <taxon>Saccotheciaceae</taxon>
        <taxon>Aureobasidium</taxon>
    </lineage>
</organism>
<feature type="compositionally biased region" description="Polar residues" evidence="1">
    <location>
        <begin position="269"/>
        <end position="278"/>
    </location>
</feature>
<reference evidence="2 3" key="1">
    <citation type="journal article" date="2014" name="BMC Genomics">
        <title>Genome sequencing of four Aureobasidium pullulans varieties: biotechnological potential, stress tolerance, and description of new species.</title>
        <authorList>
            <person name="Gostin Ar C."/>
            <person name="Ohm R.A."/>
            <person name="Kogej T."/>
            <person name="Sonjak S."/>
            <person name="Turk M."/>
            <person name="Zajc J."/>
            <person name="Zalar P."/>
            <person name="Grube M."/>
            <person name="Sun H."/>
            <person name="Han J."/>
            <person name="Sharma A."/>
            <person name="Chiniquy J."/>
            <person name="Ngan C.Y."/>
            <person name="Lipzen A."/>
            <person name="Barry K."/>
            <person name="Grigoriev I.V."/>
            <person name="Gunde-Cimerman N."/>
        </authorList>
    </citation>
    <scope>NUCLEOTIDE SEQUENCE [LARGE SCALE GENOMIC DNA]</scope>
    <source>
        <strain evidence="2 3">CBS 110374</strain>
    </source>
</reference>
<feature type="region of interest" description="Disordered" evidence="1">
    <location>
        <begin position="387"/>
        <end position="412"/>
    </location>
</feature>
<evidence type="ECO:0000256" key="1">
    <source>
        <dbReference type="SAM" id="MobiDB-lite"/>
    </source>
</evidence>
<feature type="compositionally biased region" description="Basic and acidic residues" evidence="1">
    <location>
        <begin position="238"/>
        <end position="247"/>
    </location>
</feature>
<gene>
    <name evidence="2" type="ORF">M437DRAFT_67538</name>
</gene>
<dbReference type="EMBL" id="KL584839">
    <property type="protein sequence ID" value="KEQ61161.1"/>
    <property type="molecule type" value="Genomic_DNA"/>
</dbReference>
<dbReference type="GeneID" id="63918330"/>
<evidence type="ECO:0000313" key="2">
    <source>
        <dbReference type="EMBL" id="KEQ61161.1"/>
    </source>
</evidence>
<dbReference type="Proteomes" id="UP000030672">
    <property type="component" value="Unassembled WGS sequence"/>
</dbReference>
<protein>
    <submittedName>
        <fullName evidence="2">Uncharacterized protein</fullName>
    </submittedName>
</protein>
<proteinExistence type="predicted"/>
<evidence type="ECO:0000313" key="3">
    <source>
        <dbReference type="Proteomes" id="UP000030672"/>
    </source>
</evidence>